<dbReference type="EMBL" id="JAQIZT010000016">
    <property type="protein sequence ID" value="KAJ6969382.1"/>
    <property type="molecule type" value="Genomic_DNA"/>
</dbReference>
<dbReference type="Proteomes" id="UP001164929">
    <property type="component" value="Chromosome 16"/>
</dbReference>
<evidence type="ECO:0000313" key="2">
    <source>
        <dbReference type="Proteomes" id="UP001164929"/>
    </source>
</evidence>
<reference evidence="1 2" key="1">
    <citation type="journal article" date="2023" name="Mol. Ecol. Resour.">
        <title>Chromosome-level genome assembly of a triploid poplar Populus alba 'Berolinensis'.</title>
        <authorList>
            <person name="Chen S."/>
            <person name="Yu Y."/>
            <person name="Wang X."/>
            <person name="Wang S."/>
            <person name="Zhang T."/>
            <person name="Zhou Y."/>
            <person name="He R."/>
            <person name="Meng N."/>
            <person name="Wang Y."/>
            <person name="Liu W."/>
            <person name="Liu Z."/>
            <person name="Liu J."/>
            <person name="Guo Q."/>
            <person name="Huang H."/>
            <person name="Sederoff R.R."/>
            <person name="Wang G."/>
            <person name="Qu G."/>
            <person name="Chen S."/>
        </authorList>
    </citation>
    <scope>NUCLEOTIDE SEQUENCE [LARGE SCALE GENOMIC DNA]</scope>
    <source>
        <strain evidence="1">SC-2020</strain>
    </source>
</reference>
<sequence>MHTIPCLMLSTTVYFLWHERNNRIFSQQFQSHHSTSKGIFDLIRTHIVNMEHKSPIPNSVCDIWGIQHP</sequence>
<organism evidence="1 2">
    <name type="scientific">Populus alba x Populus x berolinensis</name>
    <dbReference type="NCBI Taxonomy" id="444605"/>
    <lineage>
        <taxon>Eukaryota</taxon>
        <taxon>Viridiplantae</taxon>
        <taxon>Streptophyta</taxon>
        <taxon>Embryophyta</taxon>
        <taxon>Tracheophyta</taxon>
        <taxon>Spermatophyta</taxon>
        <taxon>Magnoliopsida</taxon>
        <taxon>eudicotyledons</taxon>
        <taxon>Gunneridae</taxon>
        <taxon>Pentapetalae</taxon>
        <taxon>rosids</taxon>
        <taxon>fabids</taxon>
        <taxon>Malpighiales</taxon>
        <taxon>Salicaceae</taxon>
        <taxon>Saliceae</taxon>
        <taxon>Populus</taxon>
    </lineage>
</organism>
<accession>A0AAD6PVJ9</accession>
<dbReference type="AlphaFoldDB" id="A0AAD6PVJ9"/>
<keyword evidence="2" id="KW-1185">Reference proteome</keyword>
<protein>
    <submittedName>
        <fullName evidence="1">Uncharacterized protein</fullName>
    </submittedName>
</protein>
<name>A0AAD6PVJ9_9ROSI</name>
<comment type="caution">
    <text evidence="1">The sequence shown here is derived from an EMBL/GenBank/DDBJ whole genome shotgun (WGS) entry which is preliminary data.</text>
</comment>
<proteinExistence type="predicted"/>
<evidence type="ECO:0000313" key="1">
    <source>
        <dbReference type="EMBL" id="KAJ6969382.1"/>
    </source>
</evidence>
<gene>
    <name evidence="1" type="ORF">NC653_037141</name>
</gene>